<protein>
    <submittedName>
        <fullName evidence="2">Uncharacterized protein</fullName>
    </submittedName>
</protein>
<evidence type="ECO:0000313" key="2">
    <source>
        <dbReference type="EMBL" id="KAK6323516.1"/>
    </source>
</evidence>
<gene>
    <name evidence="2" type="ORF">J4Q44_G00058550</name>
</gene>
<organism evidence="2 3">
    <name type="scientific">Coregonus suidteri</name>
    <dbReference type="NCBI Taxonomy" id="861788"/>
    <lineage>
        <taxon>Eukaryota</taxon>
        <taxon>Metazoa</taxon>
        <taxon>Chordata</taxon>
        <taxon>Craniata</taxon>
        <taxon>Vertebrata</taxon>
        <taxon>Euteleostomi</taxon>
        <taxon>Actinopterygii</taxon>
        <taxon>Neopterygii</taxon>
        <taxon>Teleostei</taxon>
        <taxon>Protacanthopterygii</taxon>
        <taxon>Salmoniformes</taxon>
        <taxon>Salmonidae</taxon>
        <taxon>Coregoninae</taxon>
        <taxon>Coregonus</taxon>
    </lineage>
</organism>
<keyword evidence="3" id="KW-1185">Reference proteome</keyword>
<name>A0AAN8MCV5_9TELE</name>
<keyword evidence="1" id="KW-0812">Transmembrane</keyword>
<sequence length="97" mass="11268">MYSETRPTSPLLCRESTPENIGPGLSLHQTACYQSICEFTPPYYFCSFNICFCLLTLILYSVHFDKFLHIPILEEGTKKIRERLRNGQMNGDSRKKE</sequence>
<accession>A0AAN8MCV5</accession>
<evidence type="ECO:0000256" key="1">
    <source>
        <dbReference type="SAM" id="Phobius"/>
    </source>
</evidence>
<feature type="transmembrane region" description="Helical" evidence="1">
    <location>
        <begin position="42"/>
        <end position="62"/>
    </location>
</feature>
<dbReference type="AlphaFoldDB" id="A0AAN8MCV5"/>
<keyword evidence="1" id="KW-1133">Transmembrane helix</keyword>
<comment type="caution">
    <text evidence="2">The sequence shown here is derived from an EMBL/GenBank/DDBJ whole genome shotgun (WGS) entry which is preliminary data.</text>
</comment>
<dbReference type="Proteomes" id="UP001356427">
    <property type="component" value="Unassembled WGS sequence"/>
</dbReference>
<reference evidence="2 3" key="1">
    <citation type="submission" date="2021-04" db="EMBL/GenBank/DDBJ databases">
        <authorList>
            <person name="De Guttry C."/>
            <person name="Zahm M."/>
            <person name="Klopp C."/>
            <person name="Cabau C."/>
            <person name="Louis A."/>
            <person name="Berthelot C."/>
            <person name="Parey E."/>
            <person name="Roest Crollius H."/>
            <person name="Montfort J."/>
            <person name="Robinson-Rechavi M."/>
            <person name="Bucao C."/>
            <person name="Bouchez O."/>
            <person name="Gislard M."/>
            <person name="Lluch J."/>
            <person name="Milhes M."/>
            <person name="Lampietro C."/>
            <person name="Lopez Roques C."/>
            <person name="Donnadieu C."/>
            <person name="Braasch I."/>
            <person name="Desvignes T."/>
            <person name="Postlethwait J."/>
            <person name="Bobe J."/>
            <person name="Wedekind C."/>
            <person name="Guiguen Y."/>
        </authorList>
    </citation>
    <scope>NUCLEOTIDE SEQUENCE [LARGE SCALE GENOMIC DNA]</scope>
    <source>
        <strain evidence="2">Cs_M1</strain>
        <tissue evidence="2">Blood</tissue>
    </source>
</reference>
<evidence type="ECO:0000313" key="3">
    <source>
        <dbReference type="Proteomes" id="UP001356427"/>
    </source>
</evidence>
<proteinExistence type="predicted"/>
<keyword evidence="1" id="KW-0472">Membrane</keyword>
<dbReference type="EMBL" id="JAGTTL010000004">
    <property type="protein sequence ID" value="KAK6323516.1"/>
    <property type="molecule type" value="Genomic_DNA"/>
</dbReference>